<dbReference type="InterPro" id="IPR040521">
    <property type="entry name" value="KDZ"/>
</dbReference>
<proteinExistence type="predicted"/>
<gene>
    <name evidence="2" type="ORF">BD410DRAFT_846162</name>
</gene>
<dbReference type="VEuPathDB" id="FungiDB:BD410DRAFT_846162"/>
<dbReference type="InterPro" id="IPR041457">
    <property type="entry name" value="CxC2_KDZ-assoc"/>
</dbReference>
<name>A0A4Y7PFX1_9AGAM</name>
<dbReference type="STRING" id="50990.A0A4Y7PFX1"/>
<dbReference type="EMBL" id="ML170358">
    <property type="protein sequence ID" value="TDL14293.1"/>
    <property type="molecule type" value="Genomic_DNA"/>
</dbReference>
<evidence type="ECO:0000259" key="1">
    <source>
        <dbReference type="Pfam" id="PF18803"/>
    </source>
</evidence>
<evidence type="ECO:0000313" key="2">
    <source>
        <dbReference type="EMBL" id="TDL14293.1"/>
    </source>
</evidence>
<dbReference type="Pfam" id="PF18758">
    <property type="entry name" value="KDZ"/>
    <property type="match status" value="1"/>
</dbReference>
<keyword evidence="3" id="KW-1185">Reference proteome</keyword>
<protein>
    <recommendedName>
        <fullName evidence="1">CxC2-like cysteine cluster KDZ transposase-associated domain-containing protein</fullName>
    </recommendedName>
</protein>
<dbReference type="Proteomes" id="UP000294933">
    <property type="component" value="Unassembled WGS sequence"/>
</dbReference>
<dbReference type="PANTHER" id="PTHR33096">
    <property type="entry name" value="CXC2 DOMAIN-CONTAINING PROTEIN"/>
    <property type="match status" value="1"/>
</dbReference>
<dbReference type="PANTHER" id="PTHR33096:SF1">
    <property type="entry name" value="CXC1-LIKE CYSTEINE CLUSTER ASSOCIATED WITH KDZ TRANSPOSASES DOMAIN-CONTAINING PROTEIN"/>
    <property type="match status" value="1"/>
</dbReference>
<accession>A0A4Y7PFX1</accession>
<dbReference type="Pfam" id="PF18803">
    <property type="entry name" value="CxC2"/>
    <property type="match status" value="1"/>
</dbReference>
<evidence type="ECO:0000313" key="3">
    <source>
        <dbReference type="Proteomes" id="UP000294933"/>
    </source>
</evidence>
<dbReference type="OrthoDB" id="3257768at2759"/>
<feature type="domain" description="CxC2-like cysteine cluster KDZ transposase-associated" evidence="1">
    <location>
        <begin position="144"/>
        <end position="249"/>
    </location>
</feature>
<organism evidence="2 3">
    <name type="scientific">Rickenella mellea</name>
    <dbReference type="NCBI Taxonomy" id="50990"/>
    <lineage>
        <taxon>Eukaryota</taxon>
        <taxon>Fungi</taxon>
        <taxon>Dikarya</taxon>
        <taxon>Basidiomycota</taxon>
        <taxon>Agaricomycotina</taxon>
        <taxon>Agaricomycetes</taxon>
        <taxon>Hymenochaetales</taxon>
        <taxon>Rickenellaceae</taxon>
        <taxon>Rickenella</taxon>
    </lineage>
</organism>
<sequence length="1549" mass="172042">MARAGSKPASSVEIYRDIPTHASLISKAKKLHRHIDVHVVAKRVRKKISQKRDKKDAEVAPIPDEVPGDEEWFDFDDSCPIGVDTTPKKKRSRLDVLMEWSHHRDVFIDKIIRLDGLGSQSSPMCHPLHRIEFWTGDFWQKSSLHSLGLVVSLSHTGVACPNCSTQTELTVIDTTGIHTVSVIFCDCHFASLPHRTQLLRIRWWPATVDRPHTVTTFAALDTFLQLSLQSKINMYDFYRSLAHLTDNTGTQKLKERYKEFLRCVHEYRHVLSAKRSARGHDPGGVQATKPGECAVECPACPQPGRNLPEGWETAEPKDRFKYALFLAMDANFRLKLKERGIRDEPLGDGWAYFVPSRPFKEHLLDYVGQPEMNMCESKHRAVDHANIRGNAKLAVNGVGGVNCSRHALNRSIGFGDLQRGEKYANMDYFVLSTLHDVKVKTLYLSYDIACQWFVNLPTRVEEYPFRLQINPDLVVIVAVPKLHLVGHGPKCQTKYSLNYIPGSARTCGESIEQIWSGHNAVSMSTREMTPGCRQDTLDDHLGAWNFRKVVGLGKQLLALLREAVPMKIKQKIQFDELSASRLPADIAKWHQMVSAYHADNTRPDPYSMPASEGSSLAKVKLALAKEESEDATAGIVSPHETSASTFLYAGLDLEDQHCNCVFKIYMPGVSASLQDRNPSDEDTSEPGNSELSKLFLPSSFPVAQQSAVLPGLAEKEYRLRLAQAEDCLRQLRRHLRVRSTLWQYKKSSIQRYARKYRAARAALHVLDPNGAWVERFKVLNSEDIRGPQRDDGNHLDRGLQESEGRRDFTWIWLVPLVAGTDGDDGAEEQDDMRVEWVKSKARAERWDEEVTLVAEEMRCTLAFFEWRARWWEGQVYRRILDVGDTTPLQRRSVTLDILSGLRAYALKQAAIQRNLARHFATLWVPFLSKHSLLPGVCAEWSSVVPAATAYRGGASASEPRSRSLATPAILPHPELVDEIVDSDEIDEFGDDENGENGEDDGIYDDFDDDTLVSPAMMYGVAGSGSGGQADSAGGDKQDRGASKRFWRVDVLDMPCKDSLACPTIDLGGERAIGAAGTAGGWVQKQGVQRPNEEMMDWVLGYYPLPAIDVLLHYILTASTVSISDLGDQSSPSDLADPPGAFSRSQTVSVSSSILSLPDSVDSIPVQTLVTAPSQQSLVDDIDDDHTIHDPASFLQIPTAHVADPSPLRPLLLAERILARPRPSSAPPASTAPAPLPQSTIVTVLPPPPIPPLIPTTRPIPTMAAPPPVLMIPPLRSDAPHFQGSALDLVEFLDDYELLATQAQLSADEQYWTAYRAAIVALYPGATSARQYTNADLRKFVNDHHANTAIRTIDDLGDYHREFLRHAAPLISATRLSDIDRDELYYSGFPGLAVFLFYYPADSFTIPVAPAGQQQPAGLDSAVAAATRPFGTRVPAFGCATRCRSGLSPPPPPLHQNTAQLARHAYYSDLVPTTCVITVHRRHALASRHNHQPSSCHPAPPLLLLQRNSTSRIPTNQFYLKASPHIYVQFPHQKAPVHDRDPSVRSTPRG</sequence>
<reference evidence="2 3" key="1">
    <citation type="submission" date="2018-06" db="EMBL/GenBank/DDBJ databases">
        <title>A transcriptomic atlas of mushroom development highlights an independent origin of complex multicellularity.</title>
        <authorList>
            <consortium name="DOE Joint Genome Institute"/>
            <person name="Krizsan K."/>
            <person name="Almasi E."/>
            <person name="Merenyi Z."/>
            <person name="Sahu N."/>
            <person name="Viragh M."/>
            <person name="Koszo T."/>
            <person name="Mondo S."/>
            <person name="Kiss B."/>
            <person name="Balint B."/>
            <person name="Kues U."/>
            <person name="Barry K."/>
            <person name="Hegedus J.C."/>
            <person name="Henrissat B."/>
            <person name="Johnson J."/>
            <person name="Lipzen A."/>
            <person name="Ohm R."/>
            <person name="Nagy I."/>
            <person name="Pangilinan J."/>
            <person name="Yan J."/>
            <person name="Xiong Y."/>
            <person name="Grigoriev I.V."/>
            <person name="Hibbett D.S."/>
            <person name="Nagy L.G."/>
        </authorList>
    </citation>
    <scope>NUCLEOTIDE SEQUENCE [LARGE SCALE GENOMIC DNA]</scope>
    <source>
        <strain evidence="2 3">SZMC22713</strain>
    </source>
</reference>